<evidence type="ECO:0000313" key="1">
    <source>
        <dbReference type="EMBL" id="DAE07574.1"/>
    </source>
</evidence>
<accession>A0A8S5PKI1</accession>
<reference evidence="1" key="1">
    <citation type="journal article" date="2021" name="Proc. Natl. Acad. Sci. U.S.A.">
        <title>A Catalog of Tens of Thousands of Viruses from Human Metagenomes Reveals Hidden Associations with Chronic Diseases.</title>
        <authorList>
            <person name="Tisza M.J."/>
            <person name="Buck C.B."/>
        </authorList>
    </citation>
    <scope>NUCLEOTIDE SEQUENCE</scope>
    <source>
        <strain evidence="1">CtnCN2</strain>
    </source>
</reference>
<proteinExistence type="predicted"/>
<dbReference type="EMBL" id="BK015452">
    <property type="protein sequence ID" value="DAE07574.1"/>
    <property type="molecule type" value="Genomic_DNA"/>
</dbReference>
<organism evidence="1">
    <name type="scientific">Podoviridae sp. ctnCN2</name>
    <dbReference type="NCBI Taxonomy" id="2825274"/>
    <lineage>
        <taxon>Viruses</taxon>
        <taxon>Duplodnaviria</taxon>
        <taxon>Heunggongvirae</taxon>
        <taxon>Uroviricota</taxon>
        <taxon>Caudoviricetes</taxon>
    </lineage>
</organism>
<sequence>MNQRIDLSKGTLQSLLKKFDSARNDYMRRIGKEPTHIVLDVATYQALCMEIDPSVDADAELSMVLGMEIVVAEDLSWGVNLLARRP</sequence>
<protein>
    <submittedName>
        <fullName evidence="1">Uncharacterized protein</fullName>
    </submittedName>
</protein>
<name>A0A8S5PKI1_9CAUD</name>